<accession>A0AAD7F028</accession>
<protein>
    <submittedName>
        <fullName evidence="2">Tryptophan synthase beta subunit-like PLP-dependent enzyme</fullName>
    </submittedName>
</protein>
<dbReference type="CDD" id="cd00640">
    <property type="entry name" value="Trp-synth-beta_II"/>
    <property type="match status" value="1"/>
</dbReference>
<dbReference type="AlphaFoldDB" id="A0AAD7F028"/>
<reference evidence="2" key="1">
    <citation type="submission" date="2023-03" db="EMBL/GenBank/DDBJ databases">
        <title>Massive genome expansion in bonnet fungi (Mycena s.s.) driven by repeated elements and novel gene families across ecological guilds.</title>
        <authorList>
            <consortium name="Lawrence Berkeley National Laboratory"/>
            <person name="Harder C.B."/>
            <person name="Miyauchi S."/>
            <person name="Viragh M."/>
            <person name="Kuo A."/>
            <person name="Thoen E."/>
            <person name="Andreopoulos B."/>
            <person name="Lu D."/>
            <person name="Skrede I."/>
            <person name="Drula E."/>
            <person name="Henrissat B."/>
            <person name="Morin E."/>
            <person name="Kohler A."/>
            <person name="Barry K."/>
            <person name="LaButti K."/>
            <person name="Morin E."/>
            <person name="Salamov A."/>
            <person name="Lipzen A."/>
            <person name="Mereny Z."/>
            <person name="Hegedus B."/>
            <person name="Baldrian P."/>
            <person name="Stursova M."/>
            <person name="Weitz H."/>
            <person name="Taylor A."/>
            <person name="Grigoriev I.V."/>
            <person name="Nagy L.G."/>
            <person name="Martin F."/>
            <person name="Kauserud H."/>
        </authorList>
    </citation>
    <scope>NUCLEOTIDE SEQUENCE</scope>
    <source>
        <strain evidence="2">CBHHK002</strain>
    </source>
</reference>
<dbReference type="PANTHER" id="PTHR42937">
    <property type="match status" value="1"/>
</dbReference>
<gene>
    <name evidence="2" type="ORF">DFH08DRAFT_1075385</name>
</gene>
<dbReference type="EMBL" id="JARIHO010000007">
    <property type="protein sequence ID" value="KAJ7358167.1"/>
    <property type="molecule type" value="Genomic_DNA"/>
</dbReference>
<organism evidence="2 3">
    <name type="scientific">Mycena albidolilacea</name>
    <dbReference type="NCBI Taxonomy" id="1033008"/>
    <lineage>
        <taxon>Eukaryota</taxon>
        <taxon>Fungi</taxon>
        <taxon>Dikarya</taxon>
        <taxon>Basidiomycota</taxon>
        <taxon>Agaricomycotina</taxon>
        <taxon>Agaricomycetes</taxon>
        <taxon>Agaricomycetidae</taxon>
        <taxon>Agaricales</taxon>
        <taxon>Marasmiineae</taxon>
        <taxon>Mycenaceae</taxon>
        <taxon>Mycena</taxon>
    </lineage>
</organism>
<dbReference type="SUPFAM" id="SSF53686">
    <property type="entry name" value="Tryptophan synthase beta subunit-like PLP-dependent enzymes"/>
    <property type="match status" value="1"/>
</dbReference>
<dbReference type="Pfam" id="PF00291">
    <property type="entry name" value="PALP"/>
    <property type="match status" value="1"/>
</dbReference>
<evidence type="ECO:0000313" key="3">
    <source>
        <dbReference type="Proteomes" id="UP001218218"/>
    </source>
</evidence>
<comment type="caution">
    <text evidence="2">The sequence shown here is derived from an EMBL/GenBank/DDBJ whole genome shotgun (WGS) entry which is preliminary data.</text>
</comment>
<dbReference type="NCBIfam" id="NF006058">
    <property type="entry name" value="PRK08206.1"/>
    <property type="match status" value="1"/>
</dbReference>
<feature type="domain" description="Tryptophan synthase beta chain-like PALP" evidence="1">
    <location>
        <begin position="35"/>
        <end position="359"/>
    </location>
</feature>
<dbReference type="Proteomes" id="UP001218218">
    <property type="component" value="Unassembled WGS sequence"/>
</dbReference>
<evidence type="ECO:0000313" key="2">
    <source>
        <dbReference type="EMBL" id="KAJ7358167.1"/>
    </source>
</evidence>
<dbReference type="InterPro" id="IPR036052">
    <property type="entry name" value="TrpB-like_PALP_sf"/>
</dbReference>
<dbReference type="Gene3D" id="3.40.50.1100">
    <property type="match status" value="2"/>
</dbReference>
<dbReference type="PANTHER" id="PTHR42937:SF1">
    <property type="entry name" value="DIAMINOPROPIONATE AMMONIA-LYASE"/>
    <property type="match status" value="1"/>
</dbReference>
<name>A0AAD7F028_9AGAR</name>
<evidence type="ECO:0000259" key="1">
    <source>
        <dbReference type="Pfam" id="PF00291"/>
    </source>
</evidence>
<keyword evidence="3" id="KW-1185">Reference proteome</keyword>
<sequence>MSSRRQAYFKPSAQPEVVPSGAPTELVHAFHCKLPGYAPTRLVSLDGLAKEFCVDAVYLKEESNRIGVPSFKILGASWGTFRAVARKLKLPLDCELAEVKEATKLNPTTLYAATAGNHGRAVARVGSLLGLRVEIFVPTGMHPDTMRFITDEGAHLTIVSGNYDDTVRTACEESQKSGAILIQDMAWEGYEEIPNWIVEGYSTMLREVDAQLPAQHTPTHILTPVGVGSLAQAVVAHYASPTHPSRPTIIAVEPDMAACLHNALTTGTSTTIETQPTILAGLNCGTVSLTAWPLLRAAVSVAVTVSDHEAHTACTYLSSQNVDAGPCGGATVAALRRLVLSSADRHAAGLDGHSVLVLLCTEGARAYYYAAEA</sequence>
<proteinExistence type="predicted"/>
<dbReference type="InterPro" id="IPR001926">
    <property type="entry name" value="TrpB-like_PALP"/>
</dbReference>